<gene>
    <name evidence="12" type="ordered locus">UPA3_0209</name>
</gene>
<dbReference type="GO" id="GO:0005886">
    <property type="term" value="C:plasma membrane"/>
    <property type="evidence" value="ECO:0007669"/>
    <property type="project" value="UniProtKB-SubCell"/>
</dbReference>
<dbReference type="GO" id="GO:0055070">
    <property type="term" value="P:copper ion homeostasis"/>
    <property type="evidence" value="ECO:0007669"/>
    <property type="project" value="TreeGrafter"/>
</dbReference>
<feature type="transmembrane region" description="Helical" evidence="10">
    <location>
        <begin position="59"/>
        <end position="84"/>
    </location>
</feature>
<dbReference type="SUPFAM" id="SSF81653">
    <property type="entry name" value="Calcium ATPase, transduction domain A"/>
    <property type="match status" value="1"/>
</dbReference>
<keyword evidence="3 10" id="KW-0812">Transmembrane</keyword>
<keyword evidence="8 10" id="KW-1133">Transmembrane helix</keyword>
<dbReference type="GeneID" id="29672661"/>
<evidence type="ECO:0000256" key="1">
    <source>
        <dbReference type="ARBA" id="ARBA00004127"/>
    </source>
</evidence>
<dbReference type="PROSITE" id="PS00154">
    <property type="entry name" value="ATPASE_E1_E2"/>
    <property type="match status" value="1"/>
</dbReference>
<organism evidence="12 13">
    <name type="scientific">Ureaplasma parvum serovar 3 (strain ATCC 27815 / 27 / NCTC 11736)</name>
    <dbReference type="NCBI Taxonomy" id="505682"/>
    <lineage>
        <taxon>Bacteria</taxon>
        <taxon>Bacillati</taxon>
        <taxon>Mycoplasmatota</taxon>
        <taxon>Mycoplasmoidales</taxon>
        <taxon>Mycoplasmoidaceae</taxon>
        <taxon>Ureaplasma</taxon>
    </lineage>
</organism>
<dbReference type="InterPro" id="IPR059000">
    <property type="entry name" value="ATPase_P-type_domA"/>
</dbReference>
<proteinExistence type="inferred from homology"/>
<evidence type="ECO:0000259" key="11">
    <source>
        <dbReference type="Pfam" id="PF00122"/>
    </source>
</evidence>
<dbReference type="AlphaFoldDB" id="A0A2C9DY25"/>
<evidence type="ECO:0000313" key="13">
    <source>
        <dbReference type="Proteomes" id="UP000002162"/>
    </source>
</evidence>
<dbReference type="PANTHER" id="PTHR43520:SF8">
    <property type="entry name" value="P-TYPE CU(+) TRANSPORTER"/>
    <property type="match status" value="1"/>
</dbReference>
<comment type="similarity">
    <text evidence="2 10">Belongs to the cation transport ATPase (P-type) (TC 3.A.3) family. Type IB subfamily.</text>
</comment>
<dbReference type="Gene3D" id="3.40.1110.10">
    <property type="entry name" value="Calcium-transporting ATPase, cytoplasmic domain N"/>
    <property type="match status" value="1"/>
</dbReference>
<reference evidence="12 13" key="1">
    <citation type="submission" date="2008-02" db="EMBL/GenBank/DDBJ databases">
        <title>Genome sequence of Ureaplasma parvum serovar 3.</title>
        <authorList>
            <person name="Methe B.A."/>
            <person name="Glass J."/>
            <person name="Waites K."/>
            <person name="Shrivastava S."/>
        </authorList>
    </citation>
    <scope>NUCLEOTIDE SEQUENCE [LARGE SCALE GENOMIC DNA]</scope>
    <source>
        <strain evidence="13">ATCC 27815 / 27 / NCTC 11736</strain>
    </source>
</reference>
<dbReference type="SFLD" id="SFLDG00002">
    <property type="entry name" value="C1.7:_P-type_atpase_like"/>
    <property type="match status" value="1"/>
</dbReference>
<evidence type="ECO:0000256" key="4">
    <source>
        <dbReference type="ARBA" id="ARBA00022723"/>
    </source>
</evidence>
<keyword evidence="7" id="KW-1278">Translocase</keyword>
<sequence length="709" mass="79245">MLKNNLIKKFQLLPINKRRYLISLMKTSIALLISIPLMVFEMLFMFKSNLILSIDGYFIYGWIVFVLSIFIVFGLGFSFFKGAFFEVFKWKKPGMSLLVVISTCVAFIYSTYSLISNTIIYEPKLHGFFETACMIIATMSVGQLVSDRIKLKANQDLQSLNNLQVKKYNSYDLNTKQVSEKVVFQAKINEYALVKKGEIVPLDGVLYSQIAEVDESSLTGEARPILKTINNDIIAGSINVGDNFIFKITKLYNDSTIKKIINGVNQIASSKPKIQVVADKISLWFTPFILLMAILAFLLQAFVPSIQELPIAFLNLHGSNNDSNLYEKAAYVAVSVLVISCPCAFGIAVPLAVLIGAGHGAKSGITFNNSNIFEKIKKVNAIAFDKTGTLTYGKLQLKQVIGNDQFLDLIYQMELISLHPLAKSFVTYAIINNIVMSTKLIDIKEVAGVGIIAKDVDGNIYELTSEHYANENQFDFSLINQKSSTSTNLLASNIIFSINKKVQSILVFEDEIRADAYETIKVLHENNIETYMITGDSFNVAQKIAKELGIKHFYAQVKPEEKANIIKKIQNDQKTVMYVGDGINDLLALKQANVSISIGETNKATNAVADISLIKPDILNIYKVIKLTKITKMFIVSSLLWAFGYNLIFIPLALIGIIPPFISVLIMTTSDIAVVLNSLIFRLLKMRLVNKKQIHKLNLKIINEAMLHK</sequence>
<feature type="transmembrane region" description="Helical" evidence="10">
    <location>
        <begin position="20"/>
        <end position="39"/>
    </location>
</feature>
<feature type="domain" description="P-type ATPase A" evidence="11">
    <location>
        <begin position="188"/>
        <end position="264"/>
    </location>
</feature>
<dbReference type="InterPro" id="IPR023298">
    <property type="entry name" value="ATPase_P-typ_TM_dom_sf"/>
</dbReference>
<dbReference type="GO" id="GO:0005507">
    <property type="term" value="F:copper ion binding"/>
    <property type="evidence" value="ECO:0007669"/>
    <property type="project" value="TreeGrafter"/>
</dbReference>
<dbReference type="GO" id="GO:0005524">
    <property type="term" value="F:ATP binding"/>
    <property type="evidence" value="ECO:0007669"/>
    <property type="project" value="UniProtKB-UniRule"/>
</dbReference>
<dbReference type="NCBIfam" id="TIGR01494">
    <property type="entry name" value="ATPase_P-type"/>
    <property type="match status" value="2"/>
</dbReference>
<evidence type="ECO:0000256" key="6">
    <source>
        <dbReference type="ARBA" id="ARBA00022840"/>
    </source>
</evidence>
<evidence type="ECO:0000256" key="3">
    <source>
        <dbReference type="ARBA" id="ARBA00022692"/>
    </source>
</evidence>
<dbReference type="EMBL" id="CP000942">
    <property type="protein sequence ID" value="ACA32765.1"/>
    <property type="molecule type" value="Genomic_DNA"/>
</dbReference>
<feature type="transmembrane region" description="Helical" evidence="10">
    <location>
        <begin position="329"/>
        <end position="355"/>
    </location>
</feature>
<feature type="transmembrane region" description="Helical" evidence="10">
    <location>
        <begin position="633"/>
        <end position="655"/>
    </location>
</feature>
<dbReference type="NCBIfam" id="TIGR01525">
    <property type="entry name" value="ATPase-IB_hvy"/>
    <property type="match status" value="1"/>
</dbReference>
<dbReference type="InterPro" id="IPR001757">
    <property type="entry name" value="P_typ_ATPase"/>
</dbReference>
<dbReference type="InterPro" id="IPR023214">
    <property type="entry name" value="HAD_sf"/>
</dbReference>
<name>A0A2C9DY25_UREP2</name>
<dbReference type="SFLD" id="SFLDF00027">
    <property type="entry name" value="p-type_atpase"/>
    <property type="match status" value="1"/>
</dbReference>
<evidence type="ECO:0000256" key="9">
    <source>
        <dbReference type="ARBA" id="ARBA00023136"/>
    </source>
</evidence>
<dbReference type="SUPFAM" id="SSF81665">
    <property type="entry name" value="Calcium ATPase, transmembrane domain M"/>
    <property type="match status" value="1"/>
</dbReference>
<dbReference type="Pfam" id="PF00122">
    <property type="entry name" value="E1-E2_ATPase"/>
    <property type="match status" value="1"/>
</dbReference>
<accession>A0A2C9DY25</accession>
<dbReference type="GO" id="GO:0016887">
    <property type="term" value="F:ATP hydrolysis activity"/>
    <property type="evidence" value="ECO:0007669"/>
    <property type="project" value="InterPro"/>
</dbReference>
<dbReference type="InterPro" id="IPR023299">
    <property type="entry name" value="ATPase_P-typ_cyto_dom_N"/>
</dbReference>
<dbReference type="Gene3D" id="3.40.50.1000">
    <property type="entry name" value="HAD superfamily/HAD-like"/>
    <property type="match status" value="1"/>
</dbReference>
<keyword evidence="5 10" id="KW-0547">Nucleotide-binding</keyword>
<dbReference type="GO" id="GO:0043682">
    <property type="term" value="F:P-type divalent copper transporter activity"/>
    <property type="evidence" value="ECO:0007669"/>
    <property type="project" value="TreeGrafter"/>
</dbReference>
<dbReference type="RefSeq" id="WP_006688858.1">
    <property type="nucleotide sequence ID" value="NC_010503.1"/>
</dbReference>
<keyword evidence="6 10" id="KW-0067">ATP-binding</keyword>
<dbReference type="Proteomes" id="UP000002162">
    <property type="component" value="Chromosome"/>
</dbReference>
<dbReference type="InterPro" id="IPR027256">
    <property type="entry name" value="P-typ_ATPase_IB"/>
</dbReference>
<dbReference type="PANTHER" id="PTHR43520">
    <property type="entry name" value="ATP7, ISOFORM B"/>
    <property type="match status" value="1"/>
</dbReference>
<feature type="transmembrane region" description="Helical" evidence="10">
    <location>
        <begin position="96"/>
        <end position="115"/>
    </location>
</feature>
<feature type="transmembrane region" description="Helical" evidence="10">
    <location>
        <begin position="661"/>
        <end position="684"/>
    </location>
</feature>
<dbReference type="InterPro" id="IPR044492">
    <property type="entry name" value="P_typ_ATPase_HD_dom"/>
</dbReference>
<dbReference type="GO" id="GO:0012505">
    <property type="term" value="C:endomembrane system"/>
    <property type="evidence" value="ECO:0007669"/>
    <property type="project" value="UniProtKB-SubCell"/>
</dbReference>
<protein>
    <submittedName>
        <fullName evidence="12">Copper-transporting P-type ATPase</fullName>
    </submittedName>
</protein>
<feature type="transmembrane region" description="Helical" evidence="10">
    <location>
        <begin position="127"/>
        <end position="145"/>
    </location>
</feature>
<feature type="transmembrane region" description="Helical" evidence="10">
    <location>
        <begin position="281"/>
        <end position="303"/>
    </location>
</feature>
<dbReference type="SUPFAM" id="SSF56784">
    <property type="entry name" value="HAD-like"/>
    <property type="match status" value="1"/>
</dbReference>
<comment type="subcellular location">
    <subcellularLocation>
        <location evidence="10">Cell membrane</location>
    </subcellularLocation>
    <subcellularLocation>
        <location evidence="1">Endomembrane system</location>
        <topology evidence="1">Multi-pass membrane protein</topology>
    </subcellularLocation>
</comment>
<dbReference type="InterPro" id="IPR036412">
    <property type="entry name" value="HAD-like_sf"/>
</dbReference>
<dbReference type="PRINTS" id="PR00119">
    <property type="entry name" value="CATATPASE"/>
</dbReference>
<dbReference type="InterPro" id="IPR008250">
    <property type="entry name" value="ATPase_P-typ_transduc_dom_A_sf"/>
</dbReference>
<evidence type="ECO:0000313" key="12">
    <source>
        <dbReference type="EMBL" id="ACA32765.1"/>
    </source>
</evidence>
<dbReference type="SFLD" id="SFLDS00003">
    <property type="entry name" value="Haloacid_Dehalogenase"/>
    <property type="match status" value="1"/>
</dbReference>
<keyword evidence="10" id="KW-1003">Cell membrane</keyword>
<dbReference type="InterPro" id="IPR018303">
    <property type="entry name" value="ATPase_P-typ_P_site"/>
</dbReference>
<evidence type="ECO:0000256" key="10">
    <source>
        <dbReference type="RuleBase" id="RU362081"/>
    </source>
</evidence>
<evidence type="ECO:0000256" key="5">
    <source>
        <dbReference type="ARBA" id="ARBA00022741"/>
    </source>
</evidence>
<dbReference type="PRINTS" id="PR00943">
    <property type="entry name" value="CUATPASE"/>
</dbReference>
<dbReference type="KEGG" id="upa:UPA3_0209"/>
<keyword evidence="9 10" id="KW-0472">Membrane</keyword>
<dbReference type="Pfam" id="PF00702">
    <property type="entry name" value="Hydrolase"/>
    <property type="match status" value="1"/>
</dbReference>
<evidence type="ECO:0000256" key="7">
    <source>
        <dbReference type="ARBA" id="ARBA00022967"/>
    </source>
</evidence>
<keyword evidence="4 10" id="KW-0479">Metal-binding</keyword>
<evidence type="ECO:0000256" key="2">
    <source>
        <dbReference type="ARBA" id="ARBA00006024"/>
    </source>
</evidence>
<evidence type="ECO:0000256" key="8">
    <source>
        <dbReference type="ARBA" id="ARBA00022989"/>
    </source>
</evidence>
<dbReference type="HOGENOM" id="CLU_001771_11_2_14"/>
<dbReference type="Gene3D" id="2.70.150.10">
    <property type="entry name" value="Calcium-transporting ATPase, cytoplasmic transduction domain A"/>
    <property type="match status" value="1"/>
</dbReference>